<evidence type="ECO:0000313" key="3">
    <source>
        <dbReference type="Proteomes" id="UP000177069"/>
    </source>
</evidence>
<proteinExistence type="predicted"/>
<dbReference type="Pfam" id="PF21956">
    <property type="entry name" value="DUF6922"/>
    <property type="match status" value="1"/>
</dbReference>
<dbReference type="Proteomes" id="UP000177069">
    <property type="component" value="Unassembled WGS sequence"/>
</dbReference>
<reference evidence="2 3" key="1">
    <citation type="journal article" date="2016" name="Nat. Commun.">
        <title>Thousands of microbial genomes shed light on interconnected biogeochemical processes in an aquifer system.</title>
        <authorList>
            <person name="Anantharaman K."/>
            <person name="Brown C.T."/>
            <person name="Hug L.A."/>
            <person name="Sharon I."/>
            <person name="Castelle C.J."/>
            <person name="Probst A.J."/>
            <person name="Thomas B.C."/>
            <person name="Singh A."/>
            <person name="Wilkins M.J."/>
            <person name="Karaoz U."/>
            <person name="Brodie E.L."/>
            <person name="Williams K.H."/>
            <person name="Hubbard S.S."/>
            <person name="Banfield J.F."/>
        </authorList>
    </citation>
    <scope>NUCLEOTIDE SEQUENCE [LARGE SCALE GENOMIC DNA]</scope>
</reference>
<feature type="domain" description="DUF6922" evidence="1">
    <location>
        <begin position="9"/>
        <end position="58"/>
    </location>
</feature>
<organism evidence="2 3">
    <name type="scientific">Candidatus Curtissbacteria bacterium RIFCSPHIGHO2_01_FULL_41_13</name>
    <dbReference type="NCBI Taxonomy" id="1797745"/>
    <lineage>
        <taxon>Bacteria</taxon>
        <taxon>Candidatus Curtissiibacteriota</taxon>
    </lineage>
</organism>
<comment type="caution">
    <text evidence="2">The sequence shown here is derived from an EMBL/GenBank/DDBJ whole genome shotgun (WGS) entry which is preliminary data.</text>
</comment>
<gene>
    <name evidence="2" type="ORF">A2696_01535</name>
</gene>
<evidence type="ECO:0000313" key="2">
    <source>
        <dbReference type="EMBL" id="OGD84656.1"/>
    </source>
</evidence>
<dbReference type="InterPro" id="IPR053830">
    <property type="entry name" value="DUF6922"/>
</dbReference>
<evidence type="ECO:0000259" key="1">
    <source>
        <dbReference type="Pfam" id="PF21956"/>
    </source>
</evidence>
<accession>A0A1F5FYF9</accession>
<protein>
    <recommendedName>
        <fullName evidence="1">DUF6922 domain-containing protein</fullName>
    </recommendedName>
</protein>
<name>A0A1F5FYF9_9BACT</name>
<sequence>MSKIPLRFKKYFWDTDIEKIDLKKHQKYVIERLLELGNPQAYRWLINNFQKDEINRVVSKSRQLSQKTRNFWHFIS</sequence>
<dbReference type="AlphaFoldDB" id="A0A1F5FYF9"/>
<dbReference type="EMBL" id="MFBA01000053">
    <property type="protein sequence ID" value="OGD84656.1"/>
    <property type="molecule type" value="Genomic_DNA"/>
</dbReference>